<protein>
    <submittedName>
        <fullName evidence="4">Family 43 glycosylhydrolase</fullName>
    </submittedName>
</protein>
<dbReference type="RefSeq" id="WP_290247929.1">
    <property type="nucleotide sequence ID" value="NZ_JAUFQT010000001.1"/>
</dbReference>
<evidence type="ECO:0000256" key="3">
    <source>
        <dbReference type="ARBA" id="ARBA00023295"/>
    </source>
</evidence>
<dbReference type="Gene3D" id="2.115.10.20">
    <property type="entry name" value="Glycosyl hydrolase domain, family 43"/>
    <property type="match status" value="1"/>
</dbReference>
<accession>A0ABV5J8A5</accession>
<keyword evidence="2" id="KW-0378">Hydrolase</keyword>
<reference evidence="4 5" key="1">
    <citation type="submission" date="2024-09" db="EMBL/GenBank/DDBJ databases">
        <authorList>
            <person name="Sun Q."/>
            <person name="Mori K."/>
        </authorList>
    </citation>
    <scope>NUCLEOTIDE SEQUENCE [LARGE SCALE GENOMIC DNA]</scope>
    <source>
        <strain evidence="4 5">CECT 7682</strain>
    </source>
</reference>
<keyword evidence="3" id="KW-0326">Glycosidase</keyword>
<evidence type="ECO:0000256" key="1">
    <source>
        <dbReference type="ARBA" id="ARBA00009865"/>
    </source>
</evidence>
<dbReference type="Proteomes" id="UP001589654">
    <property type="component" value="Unassembled WGS sequence"/>
</dbReference>
<dbReference type="InterPro" id="IPR006710">
    <property type="entry name" value="Glyco_hydro_43"/>
</dbReference>
<name>A0ABV5J8A5_9BACT</name>
<proteinExistence type="inferred from homology"/>
<sequence length="168" mass="19624">MQGSFFSYSTSDKFDGEYTFQGPLLFDEKEINRWDMGVFQDTDGKSYLIMHGGDLYQLSADYKSIENLVIKDITSHWESPMIFKKDGLYYWMDSGLTGWDRNDNYYFTAKSLKGSWTSHEHFAPERTLTWNSQSTFALPIAGSKGTTFMYMGDRWSHPKQYSAATYFW</sequence>
<dbReference type="InterPro" id="IPR023296">
    <property type="entry name" value="Glyco_hydro_beta-prop_sf"/>
</dbReference>
<evidence type="ECO:0000313" key="4">
    <source>
        <dbReference type="EMBL" id="MFB9213054.1"/>
    </source>
</evidence>
<keyword evidence="5" id="KW-1185">Reference proteome</keyword>
<comment type="similarity">
    <text evidence="1">Belongs to the glycosyl hydrolase 43 family.</text>
</comment>
<evidence type="ECO:0000256" key="2">
    <source>
        <dbReference type="ARBA" id="ARBA00022801"/>
    </source>
</evidence>
<dbReference type="SUPFAM" id="SSF75005">
    <property type="entry name" value="Arabinanase/levansucrase/invertase"/>
    <property type="match status" value="1"/>
</dbReference>
<dbReference type="EMBL" id="JBHMEW010000066">
    <property type="protein sequence ID" value="MFB9213054.1"/>
    <property type="molecule type" value="Genomic_DNA"/>
</dbReference>
<evidence type="ECO:0000313" key="5">
    <source>
        <dbReference type="Proteomes" id="UP001589654"/>
    </source>
</evidence>
<organism evidence="4 5">
    <name type="scientific">Echinicola jeungdonensis</name>
    <dbReference type="NCBI Taxonomy" id="709343"/>
    <lineage>
        <taxon>Bacteria</taxon>
        <taxon>Pseudomonadati</taxon>
        <taxon>Bacteroidota</taxon>
        <taxon>Cytophagia</taxon>
        <taxon>Cytophagales</taxon>
        <taxon>Cyclobacteriaceae</taxon>
        <taxon>Echinicola</taxon>
    </lineage>
</organism>
<gene>
    <name evidence="4" type="ORF">ACFFUR_14655</name>
</gene>
<comment type="caution">
    <text evidence="4">The sequence shown here is derived from an EMBL/GenBank/DDBJ whole genome shotgun (WGS) entry which is preliminary data.</text>
</comment>
<dbReference type="PANTHER" id="PTHR22925:SF3">
    <property type="entry name" value="GLYCOSYL HYDROLASE FAMILY PROTEIN 43"/>
    <property type="match status" value="1"/>
</dbReference>
<dbReference type="Pfam" id="PF04616">
    <property type="entry name" value="Glyco_hydro_43"/>
    <property type="match status" value="1"/>
</dbReference>
<dbReference type="PANTHER" id="PTHR22925">
    <property type="entry name" value="GLYCOSYL HYDROLASE 43 FAMILY MEMBER"/>
    <property type="match status" value="1"/>
</dbReference>